<dbReference type="RefSeq" id="WP_131455666.1">
    <property type="nucleotide sequence ID" value="NZ_JBHSXZ010000042.1"/>
</dbReference>
<evidence type="ECO:0000256" key="1">
    <source>
        <dbReference type="SAM" id="SignalP"/>
    </source>
</evidence>
<sequence>MQIHARAVLRLSGLMIAACSVPPQASHYVLVSQAGSSTVAVVDPVQGRTVKHITVGGLPHRMIVGPNGDKVYVVLVGSQAVAEVDVRSLAVRRTFLTAPVPERRPDGTVIQAHFEQDAFSQTSCFACHNPGGAKPFIVGERPVGISFSSDFSKLFVSHIRQGRLSEIDLASGMIVRAANLPPSGSANEAADVALVGSKLVLALRPRQPSTEASAVRWLDEQTWQTLAEAPTGSDPAFVLPLEESALVSNFESNTLSLHAPDASPKSFTVTPGPLGMLAVGKGKILSLNYYSNAVSLVDLDSGQVQNFRLELANKVFVNPTHAALSPDGKRAYIVSSSTEGHLVVFDLERKQVTQAIPIDGLSFDVVVVRRQ</sequence>
<dbReference type="Gene3D" id="2.130.10.10">
    <property type="entry name" value="YVTN repeat-like/Quinoprotein amine dehydrogenase"/>
    <property type="match status" value="2"/>
</dbReference>
<evidence type="ECO:0000313" key="3">
    <source>
        <dbReference type="Proteomes" id="UP000266089"/>
    </source>
</evidence>
<feature type="signal peptide" evidence="1">
    <location>
        <begin position="1"/>
        <end position="25"/>
    </location>
</feature>
<dbReference type="SUPFAM" id="SSF51004">
    <property type="entry name" value="C-terminal (heme d1) domain of cytochrome cd1-nitrite reductase"/>
    <property type="match status" value="1"/>
</dbReference>
<accession>A0A399E8M8</accession>
<dbReference type="Proteomes" id="UP000266089">
    <property type="component" value="Unassembled WGS sequence"/>
</dbReference>
<dbReference type="PANTHER" id="PTHR47197:SF3">
    <property type="entry name" value="DIHYDRO-HEME D1 DEHYDROGENASE"/>
    <property type="match status" value="1"/>
</dbReference>
<evidence type="ECO:0000313" key="2">
    <source>
        <dbReference type="EMBL" id="RIH79150.1"/>
    </source>
</evidence>
<dbReference type="InterPro" id="IPR051200">
    <property type="entry name" value="Host-pathogen_enzymatic-act"/>
</dbReference>
<dbReference type="EMBL" id="QWKX01000008">
    <property type="protein sequence ID" value="RIH79150.1"/>
    <property type="molecule type" value="Genomic_DNA"/>
</dbReference>
<name>A0A399E8M8_9DEIN</name>
<feature type="chain" id="PRO_5017289495" evidence="1">
    <location>
        <begin position="26"/>
        <end position="371"/>
    </location>
</feature>
<dbReference type="OrthoDB" id="9776991at2"/>
<keyword evidence="1" id="KW-0732">Signal</keyword>
<reference evidence="2 3" key="1">
    <citation type="submission" date="2018-08" db="EMBL/GenBank/DDBJ databases">
        <title>Meiothermus cateniformans JCM 15151 genome sequencing project.</title>
        <authorList>
            <person name="Da Costa M.S."/>
            <person name="Albuquerque L."/>
            <person name="Raposo P."/>
            <person name="Froufe H.J.C."/>
            <person name="Barroso C.S."/>
            <person name="Egas C."/>
        </authorList>
    </citation>
    <scope>NUCLEOTIDE SEQUENCE [LARGE SCALE GENOMIC DNA]</scope>
    <source>
        <strain evidence="2 3">JCM 15151</strain>
    </source>
</reference>
<dbReference type="AlphaFoldDB" id="A0A399E8M8"/>
<organism evidence="2 3">
    <name type="scientific">Meiothermus taiwanensis</name>
    <dbReference type="NCBI Taxonomy" id="172827"/>
    <lineage>
        <taxon>Bacteria</taxon>
        <taxon>Thermotogati</taxon>
        <taxon>Deinococcota</taxon>
        <taxon>Deinococci</taxon>
        <taxon>Thermales</taxon>
        <taxon>Thermaceae</taxon>
        <taxon>Meiothermus</taxon>
    </lineage>
</organism>
<dbReference type="InterPro" id="IPR015943">
    <property type="entry name" value="WD40/YVTN_repeat-like_dom_sf"/>
</dbReference>
<gene>
    <name evidence="2" type="ORF">Mcate_00501</name>
</gene>
<comment type="caution">
    <text evidence="2">The sequence shown here is derived from an EMBL/GenBank/DDBJ whole genome shotgun (WGS) entry which is preliminary data.</text>
</comment>
<dbReference type="InterPro" id="IPR011048">
    <property type="entry name" value="Haem_d1_sf"/>
</dbReference>
<dbReference type="PANTHER" id="PTHR47197">
    <property type="entry name" value="PROTEIN NIRF"/>
    <property type="match status" value="1"/>
</dbReference>
<proteinExistence type="predicted"/>
<protein>
    <submittedName>
        <fullName evidence="2">PQQ-dependent catabolism-associated beta-propeller protein</fullName>
    </submittedName>
</protein>